<dbReference type="Proteomes" id="UP000235388">
    <property type="component" value="Unassembled WGS sequence"/>
</dbReference>
<evidence type="ECO:0000256" key="1">
    <source>
        <dbReference type="SAM" id="MobiDB-lite"/>
    </source>
</evidence>
<organism evidence="2 3">
    <name type="scientific">Puccinia coronata f. sp. avenae</name>
    <dbReference type="NCBI Taxonomy" id="200324"/>
    <lineage>
        <taxon>Eukaryota</taxon>
        <taxon>Fungi</taxon>
        <taxon>Dikarya</taxon>
        <taxon>Basidiomycota</taxon>
        <taxon>Pucciniomycotina</taxon>
        <taxon>Pucciniomycetes</taxon>
        <taxon>Pucciniales</taxon>
        <taxon>Pucciniaceae</taxon>
        <taxon>Puccinia</taxon>
    </lineage>
</organism>
<name>A0A2N5RXJ9_9BASI</name>
<feature type="compositionally biased region" description="Low complexity" evidence="1">
    <location>
        <begin position="305"/>
        <end position="318"/>
    </location>
</feature>
<evidence type="ECO:0000313" key="3">
    <source>
        <dbReference type="Proteomes" id="UP000235388"/>
    </source>
</evidence>
<keyword evidence="3" id="KW-1185">Reference proteome</keyword>
<evidence type="ECO:0000313" key="2">
    <source>
        <dbReference type="EMBL" id="PLW05729.1"/>
    </source>
</evidence>
<dbReference type="AlphaFoldDB" id="A0A2N5RXJ9"/>
<feature type="region of interest" description="Disordered" evidence="1">
    <location>
        <begin position="277"/>
        <end position="358"/>
    </location>
</feature>
<proteinExistence type="predicted"/>
<gene>
    <name evidence="2" type="ORF">PCANC_26295</name>
</gene>
<accession>A0A2N5RXJ9</accession>
<reference evidence="2 3" key="1">
    <citation type="submission" date="2017-11" db="EMBL/GenBank/DDBJ databases">
        <title>De novo assembly and phasing of dikaryotic genomes from two isolates of Puccinia coronata f. sp. avenae, the causal agent of oat crown rust.</title>
        <authorList>
            <person name="Miller M.E."/>
            <person name="Zhang Y."/>
            <person name="Omidvar V."/>
            <person name="Sperschneider J."/>
            <person name="Schwessinger B."/>
            <person name="Raley C."/>
            <person name="Palmer J.M."/>
            <person name="Garnica D."/>
            <person name="Upadhyaya N."/>
            <person name="Rathjen J."/>
            <person name="Taylor J.M."/>
            <person name="Park R.F."/>
            <person name="Dodds P.N."/>
            <person name="Hirsch C.D."/>
            <person name="Kianian S.F."/>
            <person name="Figueroa M."/>
        </authorList>
    </citation>
    <scope>NUCLEOTIDE SEQUENCE [LARGE SCALE GENOMIC DNA]</scope>
    <source>
        <strain evidence="2">12NC29</strain>
    </source>
</reference>
<dbReference type="EMBL" id="PGCJ01001397">
    <property type="protein sequence ID" value="PLW05729.1"/>
    <property type="molecule type" value="Genomic_DNA"/>
</dbReference>
<comment type="caution">
    <text evidence="2">The sequence shown here is derived from an EMBL/GenBank/DDBJ whole genome shotgun (WGS) entry which is preliminary data.</text>
</comment>
<protein>
    <submittedName>
        <fullName evidence="2">Uncharacterized protein</fullName>
    </submittedName>
</protein>
<sequence>MLWCIRLLKKYKYDQFSQAFHSSHIVIGFCALTPVTTMATTKPSKVSHPFFVRGLFDVIEVLPNQIPQGSLYGQLFFSSSIAFHNSITGKETNLKMKLLGYGSVGTSLHADKICLLSGQLVVAQRRTTGTLYYDTELNMTIANSDSFSTSLANKVACWGFGNVVSRNKINEVGSTSMTLLVTLKHTDYDNLTRRSAEFEVRYRILGNKNLAKAFGLFQIGRKMIISGYILGFDSKARVWIVTVTTWTAWHHDKSIITGCQNAVAGPSVVRRRPGFTVLEDNDEGEETPTSCANPKGKGKERAAEETSTQETETGETSQPIRMDLPQSPRPQTQPEEGEIEEPAVDQGFPDTFAKKRSNKTVIADAKKQMKNLL</sequence>